<protein>
    <submittedName>
        <fullName evidence="4">ATPase, RecA superfamily</fullName>
    </submittedName>
</protein>
<keyword evidence="2" id="KW-0067">ATP-binding</keyword>
<dbReference type="PANTHER" id="PTHR43637">
    <property type="entry name" value="UPF0273 PROTEIN TM_0370"/>
    <property type="match status" value="1"/>
</dbReference>
<accession>C6A5H8</accession>
<dbReference type="eggNOG" id="arCOG01171">
    <property type="taxonomic scope" value="Archaea"/>
</dbReference>
<dbReference type="PANTHER" id="PTHR43637:SF1">
    <property type="entry name" value="UPF0273 PROTEIN TM_0370"/>
    <property type="match status" value="1"/>
</dbReference>
<keyword evidence="1" id="KW-0547">Nucleotide-binding</keyword>
<keyword evidence="5" id="KW-1185">Reference proteome</keyword>
<dbReference type="EMBL" id="CP001463">
    <property type="protein sequence ID" value="ACS90873.1"/>
    <property type="molecule type" value="Genomic_DNA"/>
</dbReference>
<dbReference type="InterPro" id="IPR014774">
    <property type="entry name" value="KaiC-like_dom"/>
</dbReference>
<dbReference type="STRING" id="604354.TSIB_1822"/>
<gene>
    <name evidence="4" type="ordered locus">TSIB_1822</name>
</gene>
<dbReference type="Gene3D" id="3.40.50.300">
    <property type="entry name" value="P-loop containing nucleotide triphosphate hydrolases"/>
    <property type="match status" value="1"/>
</dbReference>
<reference evidence="4 5" key="1">
    <citation type="journal article" date="2009" name="Appl. Environ. Microbiol.">
        <title>Metabolic versatility and indigenous origin of the archaeon Thermococcus sibiricus, isolated from a siberian oil reservoir, as revealed by genome analysis.</title>
        <authorList>
            <person name="Mardanov A.V."/>
            <person name="Ravin N.V."/>
            <person name="Svetlitchnyi V.A."/>
            <person name="Beletsky A.V."/>
            <person name="Miroshnichenko M.L."/>
            <person name="Bonch-Osmolovskaya E.A."/>
            <person name="Skryabin K.G."/>
        </authorList>
    </citation>
    <scope>NUCLEOTIDE SEQUENCE [LARGE SCALE GENOMIC DNA]</scope>
    <source>
        <strain evidence="5">DSM 12597 / MM 739</strain>
    </source>
</reference>
<dbReference type="KEGG" id="tsi:TSIB_1822"/>
<dbReference type="InterPro" id="IPR010624">
    <property type="entry name" value="KaiC_dom"/>
</dbReference>
<evidence type="ECO:0000259" key="3">
    <source>
        <dbReference type="PROSITE" id="PS51146"/>
    </source>
</evidence>
<name>C6A5H8_THESM</name>
<proteinExistence type="predicted"/>
<dbReference type="Pfam" id="PF06745">
    <property type="entry name" value="ATPase"/>
    <property type="match status" value="1"/>
</dbReference>
<dbReference type="GO" id="GO:0005524">
    <property type="term" value="F:ATP binding"/>
    <property type="evidence" value="ECO:0007669"/>
    <property type="project" value="UniProtKB-KW"/>
</dbReference>
<evidence type="ECO:0000256" key="1">
    <source>
        <dbReference type="ARBA" id="ARBA00022741"/>
    </source>
</evidence>
<feature type="domain" description="KaiC" evidence="3">
    <location>
        <begin position="15"/>
        <end position="241"/>
    </location>
</feature>
<dbReference type="PROSITE" id="PS51146">
    <property type="entry name" value="KAIC"/>
    <property type="match status" value="1"/>
</dbReference>
<dbReference type="InterPro" id="IPR027417">
    <property type="entry name" value="P-loop_NTPase"/>
</dbReference>
<organism evidence="4 5">
    <name type="scientific">Thermococcus sibiricus (strain DSM 12597 / MM 739)</name>
    <dbReference type="NCBI Taxonomy" id="604354"/>
    <lineage>
        <taxon>Archaea</taxon>
        <taxon>Methanobacteriati</taxon>
        <taxon>Methanobacteriota</taxon>
        <taxon>Thermococci</taxon>
        <taxon>Thermococcales</taxon>
        <taxon>Thermococcaceae</taxon>
        <taxon>Thermococcus</taxon>
    </lineage>
</organism>
<dbReference type="AlphaFoldDB" id="C6A5H8"/>
<evidence type="ECO:0000313" key="4">
    <source>
        <dbReference type="EMBL" id="ACS90873.1"/>
    </source>
</evidence>
<evidence type="ECO:0000256" key="2">
    <source>
        <dbReference type="ARBA" id="ARBA00022840"/>
    </source>
</evidence>
<dbReference type="SUPFAM" id="SSF52540">
    <property type="entry name" value="P-loop containing nucleoside triphosphate hydrolases"/>
    <property type="match status" value="1"/>
</dbReference>
<evidence type="ECO:0000313" key="5">
    <source>
        <dbReference type="Proteomes" id="UP000009079"/>
    </source>
</evidence>
<dbReference type="HOGENOM" id="CLU_023669_2_2_2"/>
<sequence>MEENIMENKSLPIYSRVSTGVKGLDNLIGGGLIPGRVYVVTGPPGSGKTTLGIQFLVEGAKNGEKGIYISLVDDSKTIIQDMLYYRFNLLSHIRSKKIVIYDLGAVLSQGGKKPTWKEILKEIKRIILHENAKRVVIDSFTPLEFMVQDPENKRKEVVGLIKLLSTMEITAIVITEMIESEKYTDDYYVASGVVIMHHFMRQYNMIRALQILKMRGTSHDSNLKKIKITENGIEVYNEAPW</sequence>
<dbReference type="Proteomes" id="UP000009079">
    <property type="component" value="Chromosome"/>
</dbReference>